<feature type="region of interest" description="Disordered" evidence="1">
    <location>
        <begin position="1"/>
        <end position="30"/>
    </location>
</feature>
<proteinExistence type="predicted"/>
<gene>
    <name evidence="2" type="ORF">VITISV_001748</name>
</gene>
<dbReference type="ExpressionAtlas" id="A5AIT8">
    <property type="expression patterns" value="baseline and differential"/>
</dbReference>
<sequence>MEGSRSRRVEKRGYEQSVEDQDDLPGSKKPKLPALASVIVEALKVDSLQRLCSSLEPLFRRIVSEEVERALTRLGHAKLVGRFVSTFMGRS</sequence>
<evidence type="ECO:0000256" key="1">
    <source>
        <dbReference type="SAM" id="MobiDB-lite"/>
    </source>
</evidence>
<organism evidence="2">
    <name type="scientific">Vitis vinifera</name>
    <name type="common">Grape</name>
    <dbReference type="NCBI Taxonomy" id="29760"/>
    <lineage>
        <taxon>Eukaryota</taxon>
        <taxon>Viridiplantae</taxon>
        <taxon>Streptophyta</taxon>
        <taxon>Embryophyta</taxon>
        <taxon>Tracheophyta</taxon>
        <taxon>Spermatophyta</taxon>
        <taxon>Magnoliopsida</taxon>
        <taxon>eudicotyledons</taxon>
        <taxon>Gunneridae</taxon>
        <taxon>Pentapetalae</taxon>
        <taxon>rosids</taxon>
        <taxon>Vitales</taxon>
        <taxon>Vitaceae</taxon>
        <taxon>Viteae</taxon>
        <taxon>Vitis</taxon>
    </lineage>
</organism>
<reference evidence="2" key="1">
    <citation type="journal article" date="2007" name="PLoS ONE">
        <title>The first genome sequence of an elite grapevine cultivar (Pinot noir Vitis vinifera L.): coping with a highly heterozygous genome.</title>
        <authorList>
            <person name="Velasco R."/>
            <person name="Zharkikh A."/>
            <person name="Troggio M."/>
            <person name="Cartwright D.A."/>
            <person name="Cestaro A."/>
            <person name="Pruss D."/>
            <person name="Pindo M."/>
            <person name="FitzGerald L.M."/>
            <person name="Vezzulli S."/>
            <person name="Reid J."/>
            <person name="Malacarne G."/>
            <person name="Iliev D."/>
            <person name="Coppola G."/>
            <person name="Wardell B."/>
            <person name="Micheletti D."/>
            <person name="Macalma T."/>
            <person name="Facci M."/>
            <person name="Mitchell J.T."/>
            <person name="Perazzolli M."/>
            <person name="Eldredge G."/>
            <person name="Gatto P."/>
            <person name="Oyzerski R."/>
            <person name="Moretto M."/>
            <person name="Gutin N."/>
            <person name="Stefanini M."/>
            <person name="Chen Y."/>
            <person name="Segala C."/>
            <person name="Davenport C."/>
            <person name="Dematte L."/>
            <person name="Mraz A."/>
            <person name="Battilana J."/>
            <person name="Stormo K."/>
            <person name="Costa F."/>
            <person name="Tao Q."/>
            <person name="Si-Ammour A."/>
            <person name="Harkins T."/>
            <person name="Lackey A."/>
            <person name="Perbost C."/>
            <person name="Taillon B."/>
            <person name="Stella A."/>
            <person name="Solovyev V."/>
            <person name="Fawcett J.A."/>
            <person name="Sterck L."/>
            <person name="Vandepoele K."/>
            <person name="Grando S.M."/>
            <person name="Toppo S."/>
            <person name="Moser C."/>
            <person name="Lanchbury J."/>
            <person name="Bogden R."/>
            <person name="Skolnick M."/>
            <person name="Sgaramella V."/>
            <person name="Bhatnagar S.K."/>
            <person name="Fontana P."/>
            <person name="Gutin A."/>
            <person name="Van de Peer Y."/>
            <person name="Salamini F."/>
            <person name="Viola R."/>
        </authorList>
    </citation>
    <scope>NUCLEOTIDE SEQUENCE</scope>
</reference>
<protein>
    <submittedName>
        <fullName evidence="2">Uncharacterized protein</fullName>
    </submittedName>
</protein>
<dbReference type="EMBL" id="AM427719">
    <property type="protein sequence ID" value="CAN64590.1"/>
    <property type="molecule type" value="Genomic_DNA"/>
</dbReference>
<name>A5AIT8_VITVI</name>
<accession>A5AIT8</accession>
<evidence type="ECO:0000313" key="2">
    <source>
        <dbReference type="EMBL" id="CAN64590.1"/>
    </source>
</evidence>
<dbReference type="AlphaFoldDB" id="A5AIT8"/>
<feature type="compositionally biased region" description="Basic and acidic residues" evidence="1">
    <location>
        <begin position="1"/>
        <end position="14"/>
    </location>
</feature>